<proteinExistence type="predicted"/>
<dbReference type="SUPFAM" id="SSF82866">
    <property type="entry name" value="Multidrug efflux transporter AcrB transmembrane domain"/>
    <property type="match status" value="1"/>
</dbReference>
<dbReference type="InterPro" id="IPR001036">
    <property type="entry name" value="Acrflvin-R"/>
</dbReference>
<dbReference type="PANTHER" id="PTHR32063">
    <property type="match status" value="1"/>
</dbReference>
<evidence type="ECO:0000313" key="1">
    <source>
        <dbReference type="EMBL" id="STF44302.1"/>
    </source>
</evidence>
<dbReference type="Pfam" id="PF00873">
    <property type="entry name" value="ACR_tran"/>
    <property type="match status" value="1"/>
</dbReference>
<dbReference type="EMBL" id="UGAB01000002">
    <property type="protein sequence ID" value="STF44302.1"/>
    <property type="molecule type" value="Genomic_DNA"/>
</dbReference>
<dbReference type="Proteomes" id="UP000254877">
    <property type="component" value="Unassembled WGS sequence"/>
</dbReference>
<reference evidence="1 2" key="1">
    <citation type="submission" date="2018-06" db="EMBL/GenBank/DDBJ databases">
        <authorList>
            <consortium name="Pathogen Informatics"/>
            <person name="Doyle S."/>
        </authorList>
    </citation>
    <scope>NUCLEOTIDE SEQUENCE [LARGE SCALE GENOMIC DNA]</scope>
    <source>
        <strain evidence="1 2">NCTC7928</strain>
    </source>
</reference>
<organism evidence="1 2">
    <name type="scientific">Escherichia coli</name>
    <dbReference type="NCBI Taxonomy" id="562"/>
    <lineage>
        <taxon>Bacteria</taxon>
        <taxon>Pseudomonadati</taxon>
        <taxon>Pseudomonadota</taxon>
        <taxon>Gammaproteobacteria</taxon>
        <taxon>Enterobacterales</taxon>
        <taxon>Enterobacteriaceae</taxon>
        <taxon>Escherichia</taxon>
    </lineage>
</organism>
<gene>
    <name evidence="1" type="primary">acrB_3</name>
    <name evidence="1" type="ORF">NCTC7928_05028</name>
</gene>
<name>A0A376LJ60_ECOLX</name>
<evidence type="ECO:0000313" key="2">
    <source>
        <dbReference type="Proteomes" id="UP000254877"/>
    </source>
</evidence>
<accession>A0A376LJ60</accession>
<dbReference type="GO" id="GO:0005886">
    <property type="term" value="C:plasma membrane"/>
    <property type="evidence" value="ECO:0007669"/>
    <property type="project" value="TreeGrafter"/>
</dbReference>
<dbReference type="Gene3D" id="1.20.1640.10">
    <property type="entry name" value="Multidrug efflux transporter AcrB transmembrane domain"/>
    <property type="match status" value="1"/>
</dbReference>
<sequence>MLAATFRGLTNDVYFQVGLLTTIGLSAKNAILIVEFAKDLMDKEGKGLIEATLDAVRMRLRPILMTSLAFILGVMPLVISTGAGSGAQNAVGTGVMGGMVTATVLAIFFVPVFFVVVRRRFSRKNEDIEHSHTVDHH</sequence>
<protein>
    <submittedName>
        <fullName evidence="1">Acriflavin resistance protein B</fullName>
    </submittedName>
</protein>
<dbReference type="PANTHER" id="PTHR32063:SF13">
    <property type="entry name" value="MULTIDRUG EFFLUX PUMP SUBUNIT ACRB-RELATED"/>
    <property type="match status" value="1"/>
</dbReference>
<dbReference type="GO" id="GO:0042910">
    <property type="term" value="F:xenobiotic transmembrane transporter activity"/>
    <property type="evidence" value="ECO:0007669"/>
    <property type="project" value="TreeGrafter"/>
</dbReference>
<dbReference type="AlphaFoldDB" id="A0A376LJ60"/>